<organism evidence="1 2">
    <name type="scientific">Pseudonocardia charpentierae</name>
    <dbReference type="NCBI Taxonomy" id="3075545"/>
    <lineage>
        <taxon>Bacteria</taxon>
        <taxon>Bacillati</taxon>
        <taxon>Actinomycetota</taxon>
        <taxon>Actinomycetes</taxon>
        <taxon>Pseudonocardiales</taxon>
        <taxon>Pseudonocardiaceae</taxon>
        <taxon>Pseudonocardia</taxon>
    </lineage>
</organism>
<accession>A0ABU2NJJ2</accession>
<sequence length="84" mass="9413">LLGVRSEARWLRFVPRALPAAFPYLPGQSGYNKRLRAALPLVKRLIRALAADTDLWTDPVWVIDSTPVECARSRPTTRRSNLAG</sequence>
<feature type="non-terminal residue" evidence="1">
    <location>
        <position position="84"/>
    </location>
</feature>
<comment type="caution">
    <text evidence="1">The sequence shown here is derived from an EMBL/GenBank/DDBJ whole genome shotgun (WGS) entry which is preliminary data.</text>
</comment>
<proteinExistence type="predicted"/>
<name>A0ABU2NJJ2_9PSEU</name>
<gene>
    <name evidence="1" type="ORF">RM445_32215</name>
</gene>
<keyword evidence="2" id="KW-1185">Reference proteome</keyword>
<evidence type="ECO:0000313" key="2">
    <source>
        <dbReference type="Proteomes" id="UP001183202"/>
    </source>
</evidence>
<protein>
    <submittedName>
        <fullName evidence="1">IS982 family transposase</fullName>
    </submittedName>
</protein>
<dbReference type="EMBL" id="JAVREJ010000138">
    <property type="protein sequence ID" value="MDT0354135.1"/>
    <property type="molecule type" value="Genomic_DNA"/>
</dbReference>
<feature type="non-terminal residue" evidence="1">
    <location>
        <position position="1"/>
    </location>
</feature>
<dbReference type="Proteomes" id="UP001183202">
    <property type="component" value="Unassembled WGS sequence"/>
</dbReference>
<reference evidence="2" key="1">
    <citation type="submission" date="2023-07" db="EMBL/GenBank/DDBJ databases">
        <title>30 novel species of actinomycetes from the DSMZ collection.</title>
        <authorList>
            <person name="Nouioui I."/>
        </authorList>
    </citation>
    <scope>NUCLEOTIDE SEQUENCE [LARGE SCALE GENOMIC DNA]</scope>
    <source>
        <strain evidence="2">DSM 45834</strain>
    </source>
</reference>
<evidence type="ECO:0000313" key="1">
    <source>
        <dbReference type="EMBL" id="MDT0354135.1"/>
    </source>
</evidence>